<organism evidence="1">
    <name type="scientific">marine sediment metagenome</name>
    <dbReference type="NCBI Taxonomy" id="412755"/>
    <lineage>
        <taxon>unclassified sequences</taxon>
        <taxon>metagenomes</taxon>
        <taxon>ecological metagenomes</taxon>
    </lineage>
</organism>
<comment type="caution">
    <text evidence="1">The sequence shown here is derived from an EMBL/GenBank/DDBJ whole genome shotgun (WGS) entry which is preliminary data.</text>
</comment>
<dbReference type="EMBL" id="LAZR01000519">
    <property type="protein sequence ID" value="KKN65632.1"/>
    <property type="molecule type" value="Genomic_DNA"/>
</dbReference>
<dbReference type="AlphaFoldDB" id="A0A0F9SSV4"/>
<sequence>MTDLTKDKNLLDLPILLHDRDAACETDGIIDSYKQELDEVKTENELKAFILRWRNVWLLKEKGQELSEGEIKILEMDFDSNEVLRFFEMDLEKGNESFEPDFEDINVKVMMSIAAPAPLLLATLISSKYGVGSDLGLVRLYLDPYSELDKCCRDGSGDLR</sequence>
<protein>
    <submittedName>
        <fullName evidence="1">Uncharacterized protein</fullName>
    </submittedName>
</protein>
<gene>
    <name evidence="1" type="ORF">LCGC14_0479480</name>
</gene>
<proteinExistence type="predicted"/>
<reference evidence="1" key="1">
    <citation type="journal article" date="2015" name="Nature">
        <title>Complex archaea that bridge the gap between prokaryotes and eukaryotes.</title>
        <authorList>
            <person name="Spang A."/>
            <person name="Saw J.H."/>
            <person name="Jorgensen S.L."/>
            <person name="Zaremba-Niedzwiedzka K."/>
            <person name="Martijn J."/>
            <person name="Lind A.E."/>
            <person name="van Eijk R."/>
            <person name="Schleper C."/>
            <person name="Guy L."/>
            <person name="Ettema T.J."/>
        </authorList>
    </citation>
    <scope>NUCLEOTIDE SEQUENCE</scope>
</reference>
<name>A0A0F9SSV4_9ZZZZ</name>
<accession>A0A0F9SSV4</accession>
<evidence type="ECO:0000313" key="1">
    <source>
        <dbReference type="EMBL" id="KKN65632.1"/>
    </source>
</evidence>